<dbReference type="GO" id="GO:0001609">
    <property type="term" value="F:G protein-coupled adenosine receptor activity"/>
    <property type="evidence" value="ECO:0007669"/>
    <property type="project" value="UniProtKB-UniRule"/>
</dbReference>
<evidence type="ECO:0000256" key="8">
    <source>
        <dbReference type="ARBA" id="ARBA00023170"/>
    </source>
</evidence>
<evidence type="ECO:0000313" key="14">
    <source>
        <dbReference type="Proteomes" id="UP000516988"/>
    </source>
</evidence>
<dbReference type="SUPFAM" id="SSF81321">
    <property type="entry name" value="Family A G protein-coupled receptor-like"/>
    <property type="match status" value="1"/>
</dbReference>
<dbReference type="Proteomes" id="UP000516988">
    <property type="component" value="Unassembled WGS sequence"/>
</dbReference>
<feature type="transmembrane region" description="Helical" evidence="11">
    <location>
        <begin position="71"/>
        <end position="95"/>
    </location>
</feature>
<keyword evidence="8 11" id="KW-0675">Receptor</keyword>
<comment type="similarity">
    <text evidence="11">Belongs to the G-protein coupled receptor 1 family.</text>
</comment>
<protein>
    <submittedName>
        <fullName evidence="13">AA3R protein</fullName>
    </submittedName>
</protein>
<dbReference type="PANTHER" id="PTHR24246:SF2">
    <property type="entry name" value="ADENOSINE RECEPTOR A3"/>
    <property type="match status" value="1"/>
</dbReference>
<accession>A0A7K6W0Y6</accession>
<keyword evidence="5 11" id="KW-0297">G-protein coupled receptor</keyword>
<keyword evidence="7 11" id="KW-1015">Disulfide bond</keyword>
<evidence type="ECO:0000256" key="4">
    <source>
        <dbReference type="ARBA" id="ARBA00022989"/>
    </source>
</evidence>
<feature type="transmembrane region" description="Helical" evidence="11">
    <location>
        <begin position="216"/>
        <end position="240"/>
    </location>
</feature>
<feature type="domain" description="G-protein coupled receptors family 1 profile" evidence="12">
    <location>
        <begin position="22"/>
        <end position="269"/>
    </location>
</feature>
<dbReference type="PROSITE" id="PS50262">
    <property type="entry name" value="G_PROTEIN_RECEP_F1_2"/>
    <property type="match status" value="1"/>
</dbReference>
<keyword evidence="3 11" id="KW-0812">Transmembrane</keyword>
<feature type="transmembrane region" description="Helical" evidence="11">
    <location>
        <begin position="13"/>
        <end position="32"/>
    </location>
</feature>
<keyword evidence="4 11" id="KW-1133">Transmembrane helix</keyword>
<evidence type="ECO:0000256" key="11">
    <source>
        <dbReference type="RuleBase" id="RU201114"/>
    </source>
</evidence>
<dbReference type="EMBL" id="VZSC01002192">
    <property type="protein sequence ID" value="NWX40448.1"/>
    <property type="molecule type" value="Genomic_DNA"/>
</dbReference>
<keyword evidence="2 11" id="KW-1003">Cell membrane</keyword>
<keyword evidence="9 11" id="KW-0325">Glycoprotein</keyword>
<feature type="transmembrane region" description="Helical" evidence="11">
    <location>
        <begin position="116"/>
        <end position="138"/>
    </location>
</feature>
<dbReference type="PANTHER" id="PTHR24246">
    <property type="entry name" value="OLFACTORY RECEPTOR AND ADENOSINE RECEPTOR"/>
    <property type="match status" value="1"/>
</dbReference>
<organism evidence="13 14">
    <name type="scientific">Steatornis caripensis</name>
    <name type="common">Oilbird</name>
    <dbReference type="NCBI Taxonomy" id="48435"/>
    <lineage>
        <taxon>Eukaryota</taxon>
        <taxon>Metazoa</taxon>
        <taxon>Chordata</taxon>
        <taxon>Craniata</taxon>
        <taxon>Vertebrata</taxon>
        <taxon>Euteleostomi</taxon>
        <taxon>Archelosauria</taxon>
        <taxon>Archosauria</taxon>
        <taxon>Dinosauria</taxon>
        <taxon>Saurischia</taxon>
        <taxon>Theropoda</taxon>
        <taxon>Coelurosauria</taxon>
        <taxon>Aves</taxon>
        <taxon>Neognathae</taxon>
        <taxon>Neoaves</taxon>
        <taxon>Strisores</taxon>
        <taxon>Caprimulgiformes</taxon>
        <taxon>Steatornithidae</taxon>
        <taxon>Steatornis</taxon>
    </lineage>
</organism>
<dbReference type="GO" id="GO:0045202">
    <property type="term" value="C:synapse"/>
    <property type="evidence" value="ECO:0007669"/>
    <property type="project" value="TreeGrafter"/>
</dbReference>
<keyword evidence="10 11" id="KW-0807">Transducer</keyword>
<keyword evidence="14" id="KW-1185">Reference proteome</keyword>
<reference evidence="13 14" key="1">
    <citation type="submission" date="2019-09" db="EMBL/GenBank/DDBJ databases">
        <title>Bird 10,000 Genomes (B10K) Project - Family phase.</title>
        <authorList>
            <person name="Zhang G."/>
        </authorList>
    </citation>
    <scope>NUCLEOTIDE SEQUENCE [LARGE SCALE GENOMIC DNA]</scope>
    <source>
        <strain evidence="13">OUT-0004</strain>
    </source>
</reference>
<evidence type="ECO:0000313" key="13">
    <source>
        <dbReference type="EMBL" id="NWX40448.1"/>
    </source>
</evidence>
<dbReference type="Pfam" id="PF00001">
    <property type="entry name" value="7tm_1"/>
    <property type="match status" value="1"/>
</dbReference>
<dbReference type="InterPro" id="IPR001634">
    <property type="entry name" value="Adenosn_rcpt"/>
</dbReference>
<feature type="transmembrane region" description="Helical" evidence="11">
    <location>
        <begin position="39"/>
        <end position="59"/>
    </location>
</feature>
<name>A0A7K6W0Y6_STECA</name>
<feature type="non-terminal residue" evidence="13">
    <location>
        <position position="1"/>
    </location>
</feature>
<feature type="non-terminal residue" evidence="13">
    <location>
        <position position="292"/>
    </location>
</feature>
<dbReference type="PRINTS" id="PR00237">
    <property type="entry name" value="GPCRRHODOPSN"/>
</dbReference>
<evidence type="ECO:0000256" key="5">
    <source>
        <dbReference type="ARBA" id="ARBA00023040"/>
    </source>
</evidence>
<evidence type="ECO:0000256" key="10">
    <source>
        <dbReference type="ARBA" id="ARBA00023224"/>
    </source>
</evidence>
<dbReference type="AlphaFoldDB" id="A0A7K6W0Y6"/>
<evidence type="ECO:0000256" key="7">
    <source>
        <dbReference type="ARBA" id="ARBA00023157"/>
    </source>
</evidence>
<evidence type="ECO:0000256" key="9">
    <source>
        <dbReference type="ARBA" id="ARBA00023180"/>
    </source>
</evidence>
<dbReference type="InterPro" id="IPR017452">
    <property type="entry name" value="GPCR_Rhodpsn_7TM"/>
</dbReference>
<gene>
    <name evidence="13" type="primary">Adora3_0</name>
    <name evidence="13" type="ORF">STECAR_R02251</name>
</gene>
<dbReference type="Gene3D" id="1.20.1070.10">
    <property type="entry name" value="Rhodopsin 7-helix transmembrane proteins"/>
    <property type="match status" value="1"/>
</dbReference>
<dbReference type="GO" id="GO:0005886">
    <property type="term" value="C:plasma membrane"/>
    <property type="evidence" value="ECO:0007669"/>
    <property type="project" value="UniProtKB-SubCell"/>
</dbReference>
<evidence type="ECO:0000256" key="2">
    <source>
        <dbReference type="ARBA" id="ARBA00022475"/>
    </source>
</evidence>
<dbReference type="GO" id="GO:0030425">
    <property type="term" value="C:dendrite"/>
    <property type="evidence" value="ECO:0007669"/>
    <property type="project" value="TreeGrafter"/>
</dbReference>
<dbReference type="InterPro" id="IPR000276">
    <property type="entry name" value="GPCR_Rhodpsn"/>
</dbReference>
<evidence type="ECO:0000256" key="1">
    <source>
        <dbReference type="ARBA" id="ARBA00004651"/>
    </source>
</evidence>
<evidence type="ECO:0000256" key="6">
    <source>
        <dbReference type="ARBA" id="ARBA00023136"/>
    </source>
</evidence>
<comment type="caution">
    <text evidence="13">The sequence shown here is derived from an EMBL/GenBank/DDBJ whole genome shotgun (WGS) entry which is preliminary data.</text>
</comment>
<evidence type="ECO:0000259" key="12">
    <source>
        <dbReference type="PROSITE" id="PS50262"/>
    </source>
</evidence>
<feature type="transmembrane region" description="Helical" evidence="11">
    <location>
        <begin position="163"/>
        <end position="184"/>
    </location>
</feature>
<proteinExistence type="inferred from homology"/>
<comment type="subcellular location">
    <subcellularLocation>
        <location evidence="1 11">Cell membrane</location>
        <topology evidence="1 11">Multi-pass membrane protein</topology>
    </subcellularLocation>
</comment>
<dbReference type="PRINTS" id="PR00424">
    <property type="entry name" value="ADENOSINER"/>
</dbReference>
<keyword evidence="6 11" id="KW-0472">Membrane</keyword>
<dbReference type="OrthoDB" id="284782at2759"/>
<sequence length="292" mass="31934">VGSLDASNIMMESVTGIFAVVGNALVIWAVKLSPAPQKITLFSIISLALTGVAVGILGVPRAGTVSLGVTIRFYCRVFTCCLALVFSHASMLSLLAIADHRHLRVKLPTRSFFWRIASNVILGLCWLVSVLVGLLPMLGWSQHTGRSSCIECRCLAAMRLDGVVYFSFFAWLLLPLLVTCALYTEISYIMCIKLSPSSANPPGGRVCGKEYKMAKYLALILFLFAVSWLPLGILTCVSYLCPSCAIPEPLMYLGTLLSRANSAMNAVVHAFKIQKFKDTYTFILSTYILLQK</sequence>
<evidence type="ECO:0000256" key="3">
    <source>
        <dbReference type="ARBA" id="ARBA00022692"/>
    </source>
</evidence>